<dbReference type="GO" id="GO:0044781">
    <property type="term" value="P:bacterial-type flagellum organization"/>
    <property type="evidence" value="ECO:0007669"/>
    <property type="project" value="UniProtKB-KW"/>
</dbReference>
<protein>
    <recommendedName>
        <fullName evidence="7">Flagellar assembly protein FliH/Type III secretion system HrpE domain-containing protein</fullName>
    </recommendedName>
</protein>
<evidence type="ECO:0000256" key="2">
    <source>
        <dbReference type="ARBA" id="ARBA00006602"/>
    </source>
</evidence>
<accession>A0A410QC89</accession>
<evidence type="ECO:0000313" key="8">
    <source>
        <dbReference type="EMBL" id="QAT61605.1"/>
    </source>
</evidence>
<dbReference type="PANTHER" id="PTHR34982:SF1">
    <property type="entry name" value="FLAGELLAR ASSEMBLY PROTEIN FLIH"/>
    <property type="match status" value="1"/>
</dbReference>
<keyword evidence="9" id="KW-1185">Reference proteome</keyword>
<evidence type="ECO:0000256" key="6">
    <source>
        <dbReference type="ARBA" id="ARBA00023225"/>
    </source>
</evidence>
<evidence type="ECO:0000256" key="4">
    <source>
        <dbReference type="ARBA" id="ARBA00022795"/>
    </source>
</evidence>
<dbReference type="Proteomes" id="UP000287969">
    <property type="component" value="Chromosome"/>
</dbReference>
<evidence type="ECO:0000256" key="3">
    <source>
        <dbReference type="ARBA" id="ARBA00022448"/>
    </source>
</evidence>
<dbReference type="OrthoDB" id="2375163at2"/>
<feature type="domain" description="Flagellar assembly protein FliH/Type III secretion system HrpE" evidence="7">
    <location>
        <begin position="139"/>
        <end position="254"/>
    </location>
</feature>
<reference evidence="9" key="1">
    <citation type="submission" date="2019-01" db="EMBL/GenBank/DDBJ databases">
        <title>Draft genomes of a novel of Sporanaerobacter strains.</title>
        <authorList>
            <person name="Ma S."/>
        </authorList>
    </citation>
    <scope>NUCLEOTIDE SEQUENCE [LARGE SCALE GENOMIC DNA]</scope>
    <source>
        <strain evidence="9">NJN-17</strain>
    </source>
</reference>
<dbReference type="PANTHER" id="PTHR34982">
    <property type="entry name" value="YOP PROTEINS TRANSLOCATION PROTEIN L"/>
    <property type="match status" value="1"/>
</dbReference>
<dbReference type="InterPro" id="IPR051472">
    <property type="entry name" value="T3SS_Stator/FliH"/>
</dbReference>
<evidence type="ECO:0000256" key="1">
    <source>
        <dbReference type="ARBA" id="ARBA00003041"/>
    </source>
</evidence>
<keyword evidence="6" id="KW-1006">Bacterial flagellum protein export</keyword>
<dbReference type="EMBL" id="CP035282">
    <property type="protein sequence ID" value="QAT61605.1"/>
    <property type="molecule type" value="Genomic_DNA"/>
</dbReference>
<gene>
    <name evidence="8" type="ORF">EQM13_08420</name>
</gene>
<evidence type="ECO:0000256" key="5">
    <source>
        <dbReference type="ARBA" id="ARBA00022927"/>
    </source>
</evidence>
<evidence type="ECO:0000313" key="9">
    <source>
        <dbReference type="Proteomes" id="UP000287969"/>
    </source>
</evidence>
<dbReference type="KEGG" id="spoa:EQM13_08420"/>
<evidence type="ECO:0000259" key="7">
    <source>
        <dbReference type="Pfam" id="PF02108"/>
    </source>
</evidence>
<keyword evidence="5" id="KW-0653">Protein transport</keyword>
<sequence>MKLLPKIIKSFRIIEKEELDEENIVSQDDRDKNLADRKVLLKEAKRQYRIIVNDAEEKAQSILEKANRDNENYLNDTYERAKKILEESKEEGYEKGYKEGTNKGYEEGAKKGFDEGYGEGKRKSDILIQEALEIKNGYLNKRDSIYKDIEKDVISLVINICEKILYERMDENKEQIVSLVLKGIESLKPVANITVIVSKYDYDIVEMSKANILSRASLVDEMEVKVDSNLGKGDCIIETSKGSVDVSLTNQINEVKKLLNNILSSE</sequence>
<dbReference type="Pfam" id="PF02108">
    <property type="entry name" value="FliH"/>
    <property type="match status" value="1"/>
</dbReference>
<dbReference type="AlphaFoldDB" id="A0A410QC89"/>
<name>A0A410QC89_9FIRM</name>
<comment type="similarity">
    <text evidence="2">Belongs to the FliH family.</text>
</comment>
<dbReference type="GO" id="GO:0005829">
    <property type="term" value="C:cytosol"/>
    <property type="evidence" value="ECO:0007669"/>
    <property type="project" value="TreeGrafter"/>
</dbReference>
<keyword evidence="3" id="KW-0813">Transport</keyword>
<dbReference type="GO" id="GO:0015031">
    <property type="term" value="P:protein transport"/>
    <property type="evidence" value="ECO:0007669"/>
    <property type="project" value="UniProtKB-KW"/>
</dbReference>
<keyword evidence="4" id="KW-1005">Bacterial flagellum biogenesis</keyword>
<dbReference type="InterPro" id="IPR018035">
    <property type="entry name" value="Flagellar_FliH/T3SS_HrpE"/>
</dbReference>
<dbReference type="RefSeq" id="WP_128752440.1">
    <property type="nucleotide sequence ID" value="NZ_CP035282.1"/>
</dbReference>
<organism evidence="8 9">
    <name type="scientific">Acidilutibacter cellobiosedens</name>
    <dbReference type="NCBI Taxonomy" id="2507161"/>
    <lineage>
        <taxon>Bacteria</taxon>
        <taxon>Bacillati</taxon>
        <taxon>Bacillota</taxon>
        <taxon>Tissierellia</taxon>
        <taxon>Tissierellales</taxon>
        <taxon>Acidilutibacteraceae</taxon>
        <taxon>Acidilutibacter</taxon>
    </lineage>
</organism>
<proteinExistence type="inferred from homology"/>
<comment type="function">
    <text evidence="1">Needed for flagellar regrowth and assembly.</text>
</comment>